<comment type="caution">
    <text evidence="1">The sequence shown here is derived from an EMBL/GenBank/DDBJ whole genome shotgun (WGS) entry which is preliminary data.</text>
</comment>
<keyword evidence="1" id="KW-0808">Transferase</keyword>
<dbReference type="RefSeq" id="WP_310304225.1">
    <property type="nucleotide sequence ID" value="NZ_BAAAPS010000003.1"/>
</dbReference>
<dbReference type="Pfam" id="PF13671">
    <property type="entry name" value="AAA_33"/>
    <property type="match status" value="1"/>
</dbReference>
<dbReference type="SUPFAM" id="SSF52540">
    <property type="entry name" value="P-loop containing nucleoside triphosphate hydrolases"/>
    <property type="match status" value="1"/>
</dbReference>
<proteinExistence type="predicted"/>
<keyword evidence="1" id="KW-0418">Kinase</keyword>
<protein>
    <submittedName>
        <fullName evidence="1">Adenylate kinase family enzyme</fullName>
    </submittedName>
</protein>
<dbReference type="GO" id="GO:0016301">
    <property type="term" value="F:kinase activity"/>
    <property type="evidence" value="ECO:0007669"/>
    <property type="project" value="UniProtKB-KW"/>
</dbReference>
<dbReference type="Gene3D" id="3.40.50.300">
    <property type="entry name" value="P-loop containing nucleotide triphosphate hydrolases"/>
    <property type="match status" value="1"/>
</dbReference>
<sequence length="186" mass="20413">MLATDHDVDAARRVLVVGVTGSGKSTLARRLAEARGVLLVDGDEIGWLPGWVQRDPDEQRSIAARLLAAEDWVLASAWSAWSDLALSRADLVVALDLPRLVSLRRLVVRTARRLWTGERVCNGNTESLRAVLSHDSVVLWHFRTFARKRATAREWTADPTAPPVLVLRSAAEVEALAARLVVVRAG</sequence>
<evidence type="ECO:0000313" key="1">
    <source>
        <dbReference type="EMBL" id="MDR7363621.1"/>
    </source>
</evidence>
<keyword evidence="2" id="KW-1185">Reference proteome</keyword>
<dbReference type="InterPro" id="IPR027417">
    <property type="entry name" value="P-loop_NTPase"/>
</dbReference>
<dbReference type="InterPro" id="IPR052922">
    <property type="entry name" value="Cytidylate_Kinase-2"/>
</dbReference>
<evidence type="ECO:0000313" key="2">
    <source>
        <dbReference type="Proteomes" id="UP001183648"/>
    </source>
</evidence>
<gene>
    <name evidence="1" type="ORF">J2S63_003174</name>
</gene>
<dbReference type="PANTHER" id="PTHR37816:SF1">
    <property type="entry name" value="TOXIN"/>
    <property type="match status" value="1"/>
</dbReference>
<name>A0ABU2BZ00_9ACTN</name>
<accession>A0ABU2BZ00</accession>
<organism evidence="1 2">
    <name type="scientific">Nocardioides marmoribigeumensis</name>
    <dbReference type="NCBI Taxonomy" id="433649"/>
    <lineage>
        <taxon>Bacteria</taxon>
        <taxon>Bacillati</taxon>
        <taxon>Actinomycetota</taxon>
        <taxon>Actinomycetes</taxon>
        <taxon>Propionibacteriales</taxon>
        <taxon>Nocardioidaceae</taxon>
        <taxon>Nocardioides</taxon>
    </lineage>
</organism>
<dbReference type="EMBL" id="JAVDYG010000001">
    <property type="protein sequence ID" value="MDR7363621.1"/>
    <property type="molecule type" value="Genomic_DNA"/>
</dbReference>
<reference evidence="1 2" key="1">
    <citation type="submission" date="2023-07" db="EMBL/GenBank/DDBJ databases">
        <title>Sequencing the genomes of 1000 actinobacteria strains.</title>
        <authorList>
            <person name="Klenk H.-P."/>
        </authorList>
    </citation>
    <scope>NUCLEOTIDE SEQUENCE [LARGE SCALE GENOMIC DNA]</scope>
    <source>
        <strain evidence="1 2">DSM 19426</strain>
    </source>
</reference>
<dbReference type="Proteomes" id="UP001183648">
    <property type="component" value="Unassembled WGS sequence"/>
</dbReference>
<dbReference type="PANTHER" id="PTHR37816">
    <property type="entry name" value="YALI0E33011P"/>
    <property type="match status" value="1"/>
</dbReference>